<evidence type="ECO:0000256" key="1">
    <source>
        <dbReference type="SAM" id="SignalP"/>
    </source>
</evidence>
<dbReference type="EMBL" id="CP060009">
    <property type="protein sequence ID" value="QNH00325.1"/>
    <property type="molecule type" value="Genomic_DNA"/>
</dbReference>
<keyword evidence="1" id="KW-0732">Signal</keyword>
<name>A0ABX6SKS0_9PSED</name>
<dbReference type="RefSeq" id="WP_179545608.1">
    <property type="nucleotide sequence ID" value="NZ_CP060009.1"/>
</dbReference>
<sequence>MKKTFLLLFSAVLMLTALGAKAELPDYYRVVLLTENFPPFNMATDGKNFARDENVEGMNTDIIREMFKRAKIQYNLSLRFPWDRIYKLTLEKPNYAIFSTTRSTARDPLFKWVGPLSSTERVLVAAPGKTFDIKTLEEAKQYKIGAYKASSTGQFLENNSIPFESSLRDQINAGKLIDDKIDLWATNDPVFRYFAAQEGVTGLHVVFVAETGTSQYLAFNLETPDEVIQRLQTSLDAMRQDGTIERLRSPYLGASN</sequence>
<dbReference type="InterPro" id="IPR001638">
    <property type="entry name" value="Solute-binding_3/MltF_N"/>
</dbReference>
<evidence type="ECO:0000313" key="3">
    <source>
        <dbReference type="EMBL" id="QNH00325.1"/>
    </source>
</evidence>
<proteinExistence type="predicted"/>
<feature type="chain" id="PRO_5046640913" evidence="1">
    <location>
        <begin position="23"/>
        <end position="256"/>
    </location>
</feature>
<organism evidence="3 4">
    <name type="scientific">Pseudomonas sediminis</name>
    <dbReference type="NCBI Taxonomy" id="1691904"/>
    <lineage>
        <taxon>Bacteria</taxon>
        <taxon>Pseudomonadati</taxon>
        <taxon>Pseudomonadota</taxon>
        <taxon>Gammaproteobacteria</taxon>
        <taxon>Pseudomonadales</taxon>
        <taxon>Pseudomonadaceae</taxon>
        <taxon>Pseudomonas</taxon>
    </lineage>
</organism>
<evidence type="ECO:0000313" key="4">
    <source>
        <dbReference type="Proteomes" id="UP000515254"/>
    </source>
</evidence>
<protein>
    <submittedName>
        <fullName evidence="3">ABC transporter substrate-binding protein</fullName>
    </submittedName>
</protein>
<dbReference type="PANTHER" id="PTHR38834:SF3">
    <property type="entry name" value="SOLUTE-BINDING PROTEIN FAMILY 3_N-TERMINAL DOMAIN-CONTAINING PROTEIN"/>
    <property type="match status" value="1"/>
</dbReference>
<accession>A0ABX6SKS0</accession>
<reference evidence="3 4" key="1">
    <citation type="journal article" date="2020" name="Microbiol. Resour. Announc.">
        <title>Complete genome sequences of four natural Pseudomonas isolates that catabolize a wide range of aromatic compounds relevant to lignin valorization.</title>
        <authorList>
            <person name="Hatmaker E.A."/>
            <person name="Presley G."/>
            <person name="Cannon O."/>
            <person name="Guss A.M."/>
            <person name="Elkins J.G."/>
        </authorList>
    </citation>
    <scope>NUCLEOTIDE SEQUENCE [LARGE SCALE GENOMIC DNA]</scope>
    <source>
        <strain evidence="3 4">B10D7D</strain>
    </source>
</reference>
<feature type="domain" description="Solute-binding protein family 3/N-terminal" evidence="2">
    <location>
        <begin position="32"/>
        <end position="253"/>
    </location>
</feature>
<dbReference type="PANTHER" id="PTHR38834">
    <property type="entry name" value="PERIPLASMIC SUBSTRATE BINDING PROTEIN FAMILY 3"/>
    <property type="match status" value="1"/>
</dbReference>
<keyword evidence="4" id="KW-1185">Reference proteome</keyword>
<dbReference type="SUPFAM" id="SSF53850">
    <property type="entry name" value="Periplasmic binding protein-like II"/>
    <property type="match status" value="1"/>
</dbReference>
<evidence type="ECO:0000259" key="2">
    <source>
        <dbReference type="Pfam" id="PF00497"/>
    </source>
</evidence>
<dbReference type="Pfam" id="PF00497">
    <property type="entry name" value="SBP_bac_3"/>
    <property type="match status" value="1"/>
</dbReference>
<dbReference type="Proteomes" id="UP000515254">
    <property type="component" value="Chromosome"/>
</dbReference>
<dbReference type="Gene3D" id="3.40.190.10">
    <property type="entry name" value="Periplasmic binding protein-like II"/>
    <property type="match status" value="2"/>
</dbReference>
<feature type="signal peptide" evidence="1">
    <location>
        <begin position="1"/>
        <end position="22"/>
    </location>
</feature>
<gene>
    <name evidence="3" type="ORF">HNQ25_18810</name>
</gene>